<dbReference type="Proteomes" id="UP001610563">
    <property type="component" value="Unassembled WGS sequence"/>
</dbReference>
<sequence>MPLAFSPSGHPGRSFRLSRAMLPKEQLDISRPKDLGEWKGGDSATACKELVRSYFARDSVLGCQNLDTPFTCYKYWWNPRLGYIW</sequence>
<organism evidence="1 2">
    <name type="scientific">Aspergillus keveii</name>
    <dbReference type="NCBI Taxonomy" id="714993"/>
    <lineage>
        <taxon>Eukaryota</taxon>
        <taxon>Fungi</taxon>
        <taxon>Dikarya</taxon>
        <taxon>Ascomycota</taxon>
        <taxon>Pezizomycotina</taxon>
        <taxon>Eurotiomycetes</taxon>
        <taxon>Eurotiomycetidae</taxon>
        <taxon>Eurotiales</taxon>
        <taxon>Aspergillaceae</taxon>
        <taxon>Aspergillus</taxon>
        <taxon>Aspergillus subgen. Nidulantes</taxon>
    </lineage>
</organism>
<reference evidence="1 2" key="1">
    <citation type="submission" date="2024-07" db="EMBL/GenBank/DDBJ databases">
        <title>Section-level genome sequencing and comparative genomics of Aspergillus sections Usti and Cavernicolus.</title>
        <authorList>
            <consortium name="Lawrence Berkeley National Laboratory"/>
            <person name="Nybo J.L."/>
            <person name="Vesth T.C."/>
            <person name="Theobald S."/>
            <person name="Frisvad J.C."/>
            <person name="Larsen T.O."/>
            <person name="Kjaerboelling I."/>
            <person name="Rothschild-Mancinelli K."/>
            <person name="Lyhne E.K."/>
            <person name="Kogle M.E."/>
            <person name="Barry K."/>
            <person name="Clum A."/>
            <person name="Na H."/>
            <person name="Ledsgaard L."/>
            <person name="Lin J."/>
            <person name="Lipzen A."/>
            <person name="Kuo A."/>
            <person name="Riley R."/>
            <person name="Mondo S."/>
            <person name="Labutti K."/>
            <person name="Haridas S."/>
            <person name="Pangalinan J."/>
            <person name="Salamov A.A."/>
            <person name="Simmons B.A."/>
            <person name="Magnuson J.K."/>
            <person name="Chen J."/>
            <person name="Drula E."/>
            <person name="Henrissat B."/>
            <person name="Wiebenga A."/>
            <person name="Lubbers R.J."/>
            <person name="Gomes A.C."/>
            <person name="Makela M.R."/>
            <person name="Stajich J."/>
            <person name="Grigoriev I.V."/>
            <person name="Mortensen U.H."/>
            <person name="De Vries R.P."/>
            <person name="Baker S.E."/>
            <person name="Andersen M.R."/>
        </authorList>
    </citation>
    <scope>NUCLEOTIDE SEQUENCE [LARGE SCALE GENOMIC DNA]</scope>
    <source>
        <strain evidence="1 2">CBS 209.92</strain>
    </source>
</reference>
<accession>A0ABR4FGQ2</accession>
<gene>
    <name evidence="1" type="ORF">BJX66DRAFT_320783</name>
</gene>
<keyword evidence="2" id="KW-1185">Reference proteome</keyword>
<comment type="caution">
    <text evidence="1">The sequence shown here is derived from an EMBL/GenBank/DDBJ whole genome shotgun (WGS) entry which is preliminary data.</text>
</comment>
<dbReference type="EMBL" id="JBFTWV010000444">
    <property type="protein sequence ID" value="KAL2782418.1"/>
    <property type="molecule type" value="Genomic_DNA"/>
</dbReference>
<evidence type="ECO:0000313" key="1">
    <source>
        <dbReference type="EMBL" id="KAL2782418.1"/>
    </source>
</evidence>
<evidence type="ECO:0000313" key="2">
    <source>
        <dbReference type="Proteomes" id="UP001610563"/>
    </source>
</evidence>
<proteinExistence type="predicted"/>
<name>A0ABR4FGQ2_9EURO</name>
<protein>
    <submittedName>
        <fullName evidence="1">Uncharacterized protein</fullName>
    </submittedName>
</protein>